<dbReference type="InterPro" id="IPR002616">
    <property type="entry name" value="tRNA_ribo_trans-like"/>
</dbReference>
<dbReference type="KEGG" id="cavi:CAV_0853"/>
<keyword evidence="3 4" id="KW-0819">tRNA processing</keyword>
<reference evidence="6 7" key="1">
    <citation type="submission" date="2017-07" db="EMBL/GenBank/DDBJ databases">
        <title>Analysis of two Campylobacter avium genomes and identification of a novel hippuricase gene.</title>
        <authorList>
            <person name="Miller W.G."/>
            <person name="Chapman M.H."/>
            <person name="Yee E."/>
            <person name="Revez J."/>
            <person name="Bono J.L."/>
            <person name="Rossi M."/>
        </authorList>
    </citation>
    <scope>NUCLEOTIDE SEQUENCE [LARGE SCALE GENOMIC DNA]</scope>
    <source>
        <strain evidence="6 7">LMG 24591</strain>
    </source>
</reference>
<dbReference type="AlphaFoldDB" id="A0A222MWR8"/>
<keyword evidence="4" id="KW-0862">Zinc</keyword>
<dbReference type="Pfam" id="PF01702">
    <property type="entry name" value="TGT"/>
    <property type="match status" value="1"/>
</dbReference>
<feature type="active site" description="Nucleophile" evidence="4">
    <location>
        <position position="270"/>
    </location>
</feature>
<dbReference type="GO" id="GO:0008479">
    <property type="term" value="F:tRNA-guanosine(34) queuine transglycosylase activity"/>
    <property type="evidence" value="ECO:0007669"/>
    <property type="project" value="UniProtKB-UniRule"/>
</dbReference>
<keyword evidence="4" id="KW-0479">Metal-binding</keyword>
<evidence type="ECO:0000256" key="4">
    <source>
        <dbReference type="HAMAP-Rule" id="MF_00168"/>
    </source>
</evidence>
<dbReference type="GO" id="GO:0008616">
    <property type="term" value="P:tRNA queuosine(34) biosynthetic process"/>
    <property type="evidence" value="ECO:0007669"/>
    <property type="project" value="UniProtKB-UniRule"/>
</dbReference>
<dbReference type="GO" id="GO:0046872">
    <property type="term" value="F:metal ion binding"/>
    <property type="evidence" value="ECO:0007669"/>
    <property type="project" value="UniProtKB-KW"/>
</dbReference>
<keyword evidence="7" id="KW-1185">Reference proteome</keyword>
<dbReference type="RefSeq" id="WP_094325273.1">
    <property type="nucleotide sequence ID" value="NZ_CP022347.1"/>
</dbReference>
<dbReference type="InterPro" id="IPR004803">
    <property type="entry name" value="TGT"/>
</dbReference>
<gene>
    <name evidence="4 6" type="primary">tgt</name>
    <name evidence="6" type="ORF">CAV_0853</name>
</gene>
<feature type="region of interest" description="RNA binding; important for wobble base 34 recognition" evidence="4">
    <location>
        <begin position="275"/>
        <end position="279"/>
    </location>
</feature>
<dbReference type="NCBIfam" id="TIGR00449">
    <property type="entry name" value="tgt_general"/>
    <property type="match status" value="1"/>
</dbReference>
<protein>
    <recommendedName>
        <fullName evidence="4">Queuine tRNA-ribosyltransferase</fullName>
        <ecNumber evidence="4">2.4.2.29</ecNumber>
    </recommendedName>
    <alternativeName>
        <fullName evidence="4">Guanine insertion enzyme</fullName>
    </alternativeName>
    <alternativeName>
        <fullName evidence="4">tRNA-guanine transglycosylase</fullName>
    </alternativeName>
</protein>
<dbReference type="SUPFAM" id="SSF51713">
    <property type="entry name" value="tRNA-guanine transglycosylase"/>
    <property type="match status" value="1"/>
</dbReference>
<comment type="similarity">
    <text evidence="4">Belongs to the queuine tRNA-ribosyltransferase family.</text>
</comment>
<feature type="region of interest" description="RNA binding" evidence="4">
    <location>
        <begin position="251"/>
        <end position="257"/>
    </location>
</feature>
<dbReference type="InterPro" id="IPR050076">
    <property type="entry name" value="ArchSynthase1/Queuine_TRR"/>
</dbReference>
<comment type="cofactor">
    <cofactor evidence="4">
        <name>Zn(2+)</name>
        <dbReference type="ChEBI" id="CHEBI:29105"/>
    </cofactor>
    <text evidence="4">Binds 1 zinc ion per subunit.</text>
</comment>
<dbReference type="EC" id="2.4.2.29" evidence="4"/>
<dbReference type="InterPro" id="IPR036511">
    <property type="entry name" value="TGT-like_sf"/>
</dbReference>
<sequence length="374" mass="42572">MEFKIKHKDSRARVCEIKTSHSSFTTPIFMPVGTAACVKSLDFLDLSLILDAKIILANTYHLYLRPGADIVAKFKGLHGFTGFSRSFLTDSGGFQAFSLSKNSKHKEEGIEFKSHIDGSRHFFTPKSVLDTQYLLNSDIMMVLDDLVALPSDEKRVILSVQRTIKWAKESINYHKERQSKGLNLDNNIFAIIQGGTSYEQRKLCALELCELSFDGLAIGGLSVGEENALMYDTVEAVSEFIDENRPRYLMGVGTPEDLVECVERGVDMFDCVMPTRNARNGTLFTNFGKINIKKAEFLRDERAIDEDCKCYTCKNFSRGYLHHLFRAKELTFFRLASLHNLHYYLSLVKAMQEAILKDSFSEFKKEFYAKRSLS</sequence>
<evidence type="ECO:0000256" key="3">
    <source>
        <dbReference type="ARBA" id="ARBA00022694"/>
    </source>
</evidence>
<comment type="pathway">
    <text evidence="4">tRNA modification; tRNA-queuosine biosynthesis.</text>
</comment>
<feature type="binding site" evidence="4">
    <location>
        <position position="310"/>
    </location>
    <ligand>
        <name>Zn(2+)</name>
        <dbReference type="ChEBI" id="CHEBI:29105"/>
    </ligand>
</feature>
<feature type="binding site" evidence="4">
    <location>
        <position position="308"/>
    </location>
    <ligand>
        <name>Zn(2+)</name>
        <dbReference type="ChEBI" id="CHEBI:29105"/>
    </ligand>
</feature>
<evidence type="ECO:0000313" key="7">
    <source>
        <dbReference type="Proteomes" id="UP000201169"/>
    </source>
</evidence>
<comment type="function">
    <text evidence="4">Catalyzes the base-exchange of a guanine (G) residue with the queuine precursor 7-aminomethyl-7-deazaguanine (PreQ1) at position 34 (anticodon wobble position) in tRNAs with GU(N) anticodons (tRNA-Asp, -Asn, -His and -Tyr). Catalysis occurs through a double-displacement mechanism. The nucleophile active site attacks the C1' of nucleotide 34 to detach the guanine base from the RNA, forming a covalent enzyme-RNA intermediate. The proton acceptor active site deprotonates the incoming PreQ1, allowing a nucleophilic attack on the C1' of the ribose to form the product. After dissociation, two additional enzymatic reactions on the tRNA convert PreQ1 to queuine (Q), resulting in the hypermodified nucleoside queuosine (7-(((4,5-cis-dihydroxy-2-cyclopenten-1-yl)amino)methyl)-7-deazaguanosine).</text>
</comment>
<evidence type="ECO:0000256" key="1">
    <source>
        <dbReference type="ARBA" id="ARBA00022676"/>
    </source>
</evidence>
<feature type="binding site" evidence="4">
    <location>
        <position position="144"/>
    </location>
    <ligand>
        <name>substrate</name>
    </ligand>
</feature>
<feature type="binding site" evidence="4">
    <location>
        <position position="220"/>
    </location>
    <ligand>
        <name>substrate</name>
    </ligand>
</feature>
<dbReference type="NCBIfam" id="TIGR00430">
    <property type="entry name" value="Q_tRNA_tgt"/>
    <property type="match status" value="1"/>
</dbReference>
<dbReference type="EMBL" id="CP022347">
    <property type="protein sequence ID" value="ASQ30517.1"/>
    <property type="molecule type" value="Genomic_DNA"/>
</dbReference>
<evidence type="ECO:0000256" key="2">
    <source>
        <dbReference type="ARBA" id="ARBA00022679"/>
    </source>
</evidence>
<dbReference type="UniPathway" id="UPA00392"/>
<dbReference type="OrthoDB" id="9805417at2"/>
<comment type="subunit">
    <text evidence="4">Homodimer. Within each dimer, one monomer is responsible for RNA recognition and catalysis, while the other monomer binds to the replacement base PreQ1.</text>
</comment>
<organism evidence="6 7">
    <name type="scientific">Campylobacter avium LMG 24591</name>
    <dbReference type="NCBI Taxonomy" id="522484"/>
    <lineage>
        <taxon>Bacteria</taxon>
        <taxon>Pseudomonadati</taxon>
        <taxon>Campylobacterota</taxon>
        <taxon>Epsilonproteobacteria</taxon>
        <taxon>Campylobacterales</taxon>
        <taxon>Campylobacteraceae</taxon>
        <taxon>Campylobacter</taxon>
    </lineage>
</organism>
<dbReference type="PANTHER" id="PTHR46499:SF1">
    <property type="entry name" value="QUEUINE TRNA-RIBOSYLTRANSFERASE"/>
    <property type="match status" value="1"/>
</dbReference>
<dbReference type="Proteomes" id="UP000201169">
    <property type="component" value="Chromosome"/>
</dbReference>
<keyword evidence="1 4" id="KW-0328">Glycosyltransferase</keyword>
<name>A0A222MWR8_9BACT</name>
<dbReference type="PANTHER" id="PTHR46499">
    <property type="entry name" value="QUEUINE TRNA-RIBOSYLTRANSFERASE"/>
    <property type="match status" value="1"/>
</dbReference>
<accession>A0A222MWR8</accession>
<feature type="binding site" evidence="4">
    <location>
        <position position="313"/>
    </location>
    <ligand>
        <name>Zn(2+)</name>
        <dbReference type="ChEBI" id="CHEBI:29105"/>
    </ligand>
</feature>
<feature type="active site" description="Proton acceptor" evidence="4">
    <location>
        <position position="90"/>
    </location>
</feature>
<dbReference type="HAMAP" id="MF_00168">
    <property type="entry name" value="Q_tRNA_Tgt"/>
    <property type="match status" value="1"/>
</dbReference>
<comment type="catalytic activity">
    <reaction evidence="4">
        <text>7-aminomethyl-7-carbaguanine + guanosine(34) in tRNA = 7-aminomethyl-7-carbaguanosine(34) in tRNA + guanine</text>
        <dbReference type="Rhea" id="RHEA:24104"/>
        <dbReference type="Rhea" id="RHEA-COMP:10341"/>
        <dbReference type="Rhea" id="RHEA-COMP:10342"/>
        <dbReference type="ChEBI" id="CHEBI:16235"/>
        <dbReference type="ChEBI" id="CHEBI:58703"/>
        <dbReference type="ChEBI" id="CHEBI:74269"/>
        <dbReference type="ChEBI" id="CHEBI:82833"/>
        <dbReference type="EC" id="2.4.2.29"/>
    </reaction>
</comment>
<dbReference type="Gene3D" id="3.20.20.105">
    <property type="entry name" value="Queuine tRNA-ribosyltransferase-like"/>
    <property type="match status" value="1"/>
</dbReference>
<evidence type="ECO:0000259" key="5">
    <source>
        <dbReference type="Pfam" id="PF01702"/>
    </source>
</evidence>
<keyword evidence="2 4" id="KW-0808">Transferase</keyword>
<feature type="domain" description="tRNA-guanine(15) transglycosylase-like" evidence="5">
    <location>
        <begin position="10"/>
        <end position="371"/>
    </location>
</feature>
<feature type="binding site" evidence="4">
    <location>
        <position position="339"/>
    </location>
    <ligand>
        <name>Zn(2+)</name>
        <dbReference type="ChEBI" id="CHEBI:29105"/>
    </ligand>
</feature>
<keyword evidence="4" id="KW-0671">Queuosine biosynthesis</keyword>
<feature type="binding site" evidence="4">
    <location>
        <begin position="90"/>
        <end position="94"/>
    </location>
    <ligand>
        <name>substrate</name>
    </ligand>
</feature>
<feature type="binding site" evidence="4">
    <location>
        <position position="193"/>
    </location>
    <ligand>
        <name>substrate</name>
    </ligand>
</feature>
<dbReference type="GO" id="GO:0005829">
    <property type="term" value="C:cytosol"/>
    <property type="evidence" value="ECO:0007669"/>
    <property type="project" value="TreeGrafter"/>
</dbReference>
<proteinExistence type="inferred from homology"/>
<evidence type="ECO:0000313" key="6">
    <source>
        <dbReference type="EMBL" id="ASQ30517.1"/>
    </source>
</evidence>